<dbReference type="EC" id="2.4.1.18" evidence="10"/>
<dbReference type="GO" id="GO:0005978">
    <property type="term" value="P:glycogen biosynthetic process"/>
    <property type="evidence" value="ECO:0007669"/>
    <property type="project" value="UniProtKB-UniRule"/>
</dbReference>
<dbReference type="InterPro" id="IPR013783">
    <property type="entry name" value="Ig-like_fold"/>
</dbReference>
<comment type="function">
    <text evidence="2 10">Catalyzes the formation of the alpha-1,6-glucosidic linkages in glycogen by scission of a 1,4-alpha-linked oligosaccharide from growing alpha-1,4-glucan chains and the subsequent attachment of the oligosaccharide to the alpha-1,6 position.</text>
</comment>
<evidence type="ECO:0000256" key="12">
    <source>
        <dbReference type="SAM" id="MobiDB-lite"/>
    </source>
</evidence>
<dbReference type="InterPro" id="IPR006048">
    <property type="entry name" value="A-amylase/branching_C"/>
</dbReference>
<comment type="subunit">
    <text evidence="10">Monomer.</text>
</comment>
<dbReference type="InterPro" id="IPR017853">
    <property type="entry name" value="GH"/>
</dbReference>
<dbReference type="InterPro" id="IPR037439">
    <property type="entry name" value="Branching_enzy"/>
</dbReference>
<dbReference type="FunFam" id="2.60.40.1180:FF:000002">
    <property type="entry name" value="1,4-alpha-glucan branching enzyme GlgB"/>
    <property type="match status" value="1"/>
</dbReference>
<keyword evidence="5 10" id="KW-0321">Glycogen metabolism</keyword>
<evidence type="ECO:0000256" key="5">
    <source>
        <dbReference type="ARBA" id="ARBA00022600"/>
    </source>
</evidence>
<evidence type="ECO:0000256" key="7">
    <source>
        <dbReference type="ARBA" id="ARBA00022679"/>
    </source>
</evidence>
<dbReference type="InterPro" id="IPR013780">
    <property type="entry name" value="Glyco_hydro_b"/>
</dbReference>
<dbReference type="GO" id="GO:0043169">
    <property type="term" value="F:cation binding"/>
    <property type="evidence" value="ECO:0007669"/>
    <property type="project" value="InterPro"/>
</dbReference>
<dbReference type="InterPro" id="IPR006407">
    <property type="entry name" value="GlgB"/>
</dbReference>
<dbReference type="Pfam" id="PF02806">
    <property type="entry name" value="Alpha-amylase_C"/>
    <property type="match status" value="1"/>
</dbReference>
<evidence type="ECO:0000256" key="6">
    <source>
        <dbReference type="ARBA" id="ARBA00022676"/>
    </source>
</evidence>
<accession>A0A367GKS1</accession>
<dbReference type="GO" id="GO:0004553">
    <property type="term" value="F:hydrolase activity, hydrolyzing O-glycosyl compounds"/>
    <property type="evidence" value="ECO:0007669"/>
    <property type="project" value="InterPro"/>
</dbReference>
<protein>
    <recommendedName>
        <fullName evidence="10">1,4-alpha-glucan branching enzyme GlgB</fullName>
        <ecNumber evidence="10">2.4.1.18</ecNumber>
    </recommendedName>
    <alternativeName>
        <fullName evidence="10">1,4-alpha-D-glucan:1,4-alpha-D-glucan 6-glucosyl-transferase</fullName>
    </alternativeName>
    <alternativeName>
        <fullName evidence="10">Alpha-(1-&gt;4)-glucan branching enzyme</fullName>
    </alternativeName>
    <alternativeName>
        <fullName evidence="10">Glycogen branching enzyme</fullName>
        <shortName evidence="10">BE</shortName>
    </alternativeName>
</protein>
<evidence type="ECO:0000256" key="9">
    <source>
        <dbReference type="ARBA" id="ARBA00023277"/>
    </source>
</evidence>
<dbReference type="NCBIfam" id="NF008967">
    <property type="entry name" value="PRK12313.1"/>
    <property type="match status" value="1"/>
</dbReference>
<comment type="similarity">
    <text evidence="4 10">Belongs to the glycosyl hydrolase 13 family. GlgB subfamily.</text>
</comment>
<comment type="catalytic activity">
    <reaction evidence="1 10">
        <text>Transfers a segment of a (1-&gt;4)-alpha-D-glucan chain to a primary hydroxy group in a similar glucan chain.</text>
        <dbReference type="EC" id="2.4.1.18"/>
    </reaction>
</comment>
<evidence type="ECO:0000256" key="2">
    <source>
        <dbReference type="ARBA" id="ARBA00002953"/>
    </source>
</evidence>
<dbReference type="CDD" id="cd02855">
    <property type="entry name" value="E_set_GBE_prok_N"/>
    <property type="match status" value="1"/>
</dbReference>
<feature type="active site" description="Proton donor" evidence="10 11">
    <location>
        <position position="422"/>
    </location>
</feature>
<feature type="domain" description="Glycosyl hydrolase family 13 catalytic" evidence="13">
    <location>
        <begin position="210"/>
        <end position="551"/>
    </location>
</feature>
<dbReference type="AlphaFoldDB" id="A0A367GKS1"/>
<organism evidence="14 15">
    <name type="scientific">Mucilaginibacter hurinus</name>
    <dbReference type="NCBI Taxonomy" id="2201324"/>
    <lineage>
        <taxon>Bacteria</taxon>
        <taxon>Pseudomonadati</taxon>
        <taxon>Bacteroidota</taxon>
        <taxon>Sphingobacteriia</taxon>
        <taxon>Sphingobacteriales</taxon>
        <taxon>Sphingobacteriaceae</taxon>
        <taxon>Mucilaginibacter</taxon>
    </lineage>
</organism>
<dbReference type="InterPro" id="IPR014756">
    <property type="entry name" value="Ig_E-set"/>
</dbReference>
<keyword evidence="8 10" id="KW-0320">Glycogen biosynthesis</keyword>
<dbReference type="OrthoDB" id="9800174at2"/>
<dbReference type="UniPathway" id="UPA00164"/>
<evidence type="ECO:0000256" key="4">
    <source>
        <dbReference type="ARBA" id="ARBA00009000"/>
    </source>
</evidence>
<dbReference type="GO" id="GO:0003844">
    <property type="term" value="F:1,4-alpha-glucan branching enzyme activity"/>
    <property type="evidence" value="ECO:0007669"/>
    <property type="project" value="UniProtKB-UniRule"/>
</dbReference>
<dbReference type="SUPFAM" id="SSF51011">
    <property type="entry name" value="Glycosyl hydrolase domain"/>
    <property type="match status" value="1"/>
</dbReference>
<dbReference type="SUPFAM" id="SSF51445">
    <property type="entry name" value="(Trans)glycosidases"/>
    <property type="match status" value="1"/>
</dbReference>
<dbReference type="InterPro" id="IPR004193">
    <property type="entry name" value="Glyco_hydro_13_N"/>
</dbReference>
<dbReference type="Gene3D" id="3.20.20.80">
    <property type="entry name" value="Glycosidases"/>
    <property type="match status" value="1"/>
</dbReference>
<evidence type="ECO:0000256" key="3">
    <source>
        <dbReference type="ARBA" id="ARBA00004964"/>
    </source>
</evidence>
<evidence type="ECO:0000259" key="13">
    <source>
        <dbReference type="SMART" id="SM00642"/>
    </source>
</evidence>
<dbReference type="PIRSF" id="PIRSF000463">
    <property type="entry name" value="GlgB"/>
    <property type="match status" value="1"/>
</dbReference>
<dbReference type="NCBIfam" id="TIGR01515">
    <property type="entry name" value="branching_enzym"/>
    <property type="match status" value="1"/>
</dbReference>
<dbReference type="Pfam" id="PF02922">
    <property type="entry name" value="CBM_48"/>
    <property type="match status" value="1"/>
</dbReference>
<name>A0A367GKS1_9SPHI</name>
<dbReference type="HAMAP" id="MF_00685">
    <property type="entry name" value="GlgB"/>
    <property type="match status" value="1"/>
</dbReference>
<dbReference type="SMART" id="SM00642">
    <property type="entry name" value="Aamy"/>
    <property type="match status" value="1"/>
</dbReference>
<keyword evidence="6 10" id="KW-0328">Glycosyltransferase</keyword>
<dbReference type="RefSeq" id="WP_114006009.1">
    <property type="nucleotide sequence ID" value="NZ_QGDC01000008.1"/>
</dbReference>
<keyword evidence="15" id="KW-1185">Reference proteome</keyword>
<dbReference type="NCBIfam" id="NF003811">
    <property type="entry name" value="PRK05402.1"/>
    <property type="match status" value="1"/>
</dbReference>
<dbReference type="PANTHER" id="PTHR43651">
    <property type="entry name" value="1,4-ALPHA-GLUCAN-BRANCHING ENZYME"/>
    <property type="match status" value="1"/>
</dbReference>
<evidence type="ECO:0000313" key="14">
    <source>
        <dbReference type="EMBL" id="RCH54084.1"/>
    </source>
</evidence>
<reference evidence="14 15" key="1">
    <citation type="submission" date="2018-05" db="EMBL/GenBank/DDBJ databases">
        <title>Mucilaginibacter hurinus sp. nov., isolated from briquette warehouse soil.</title>
        <authorList>
            <person name="Choi L."/>
        </authorList>
    </citation>
    <scope>NUCLEOTIDE SEQUENCE [LARGE SCALE GENOMIC DNA]</scope>
    <source>
        <strain evidence="14 15">ZR32</strain>
    </source>
</reference>
<sequence length="690" mass="79038">MAKQTKVTEPEVTALKPEKAKRATKTKITDGAPKVEKKSKGKPISPQAADVVLNLSAVEPYSRFSDFDISLFRSGKHYKLYEKFGSHVVEYKGVVGTYFAVWAPNAQYISVIGNFNGWNRGSHPLLVRWDSSGIWEGFIPHVGVGETYKYFIKASSGEELEKADPFALRWELPPSTASIVADTYYEWNDQQWMANRYNHNALDKPYSVYEMHVGSWARSPESPDEFLSYTQVADKLVPYLREMGFTHVEFMPIAEHPYYPSWGYQVSGYFAASSRYGTPQQLMELVERLHNAGIGVIMDWVPSHFPGDMHALYRFDGTHLYEHADPRKGYHPDWKSYIFNYGRNEIRAFLISNALFWLDRYHVDGLRVDAVASMLYLDYSRNHGEWEANIYGGNENLEAISFLKEFNEAVYAHFPDTQTIAEESTAFPGVSRPTFAGGLGFGMKWMMGWMHDTLQYFSNDPVYRKYHHGQITFSTIYAFTENFMLPFSHDEVVYGKQSMINKMPGDEWQKFANLRLLYSYMFTHPGTKLLFMGAEFAQGHEWNYQYSLDWHVLEYPNHRGVKETVTALNHLYRSEPALYEKGFDSQGFEWVDGGNAEDSILVYNRKGHTAQNDLVVVLNMTPVTRHGYRIGVPAAGQWKQIFNSDAKEFWGSGTGNYETVSSEDLDWHGKDASISITLPPLAAIVFKRIG</sequence>
<evidence type="ECO:0000256" key="11">
    <source>
        <dbReference type="PIRSR" id="PIRSR000463-1"/>
    </source>
</evidence>
<gene>
    <name evidence="10" type="primary">glgB</name>
    <name evidence="14" type="ORF">DJ568_14470</name>
</gene>
<dbReference type="InterPro" id="IPR006047">
    <property type="entry name" value="GH13_cat_dom"/>
</dbReference>
<feature type="region of interest" description="Disordered" evidence="12">
    <location>
        <begin position="1"/>
        <end position="43"/>
    </location>
</feature>
<dbReference type="Pfam" id="PF00128">
    <property type="entry name" value="Alpha-amylase"/>
    <property type="match status" value="1"/>
</dbReference>
<feature type="active site" description="Nucleophile" evidence="10 11">
    <location>
        <position position="369"/>
    </location>
</feature>
<dbReference type="FunFam" id="3.20.20.80:FF:000003">
    <property type="entry name" value="1,4-alpha-glucan branching enzyme GlgB"/>
    <property type="match status" value="1"/>
</dbReference>
<evidence type="ECO:0000256" key="1">
    <source>
        <dbReference type="ARBA" id="ARBA00000826"/>
    </source>
</evidence>
<dbReference type="FunFam" id="2.60.40.10:FF:000169">
    <property type="entry name" value="1,4-alpha-glucan branching enzyme GlgB"/>
    <property type="match status" value="1"/>
</dbReference>
<dbReference type="SUPFAM" id="SSF81296">
    <property type="entry name" value="E set domains"/>
    <property type="match status" value="1"/>
</dbReference>
<dbReference type="Gene3D" id="2.60.40.10">
    <property type="entry name" value="Immunoglobulins"/>
    <property type="match status" value="1"/>
</dbReference>
<dbReference type="Proteomes" id="UP000253209">
    <property type="component" value="Unassembled WGS sequence"/>
</dbReference>
<evidence type="ECO:0000313" key="15">
    <source>
        <dbReference type="Proteomes" id="UP000253209"/>
    </source>
</evidence>
<keyword evidence="7 10" id="KW-0808">Transferase</keyword>
<proteinExistence type="inferred from homology"/>
<dbReference type="EMBL" id="QGDC01000008">
    <property type="protein sequence ID" value="RCH54084.1"/>
    <property type="molecule type" value="Genomic_DNA"/>
</dbReference>
<dbReference type="CDD" id="cd11322">
    <property type="entry name" value="AmyAc_Glg_BE"/>
    <property type="match status" value="1"/>
</dbReference>
<dbReference type="InterPro" id="IPR044143">
    <property type="entry name" value="GlgB_N_E_set_prok"/>
</dbReference>
<keyword evidence="9 10" id="KW-0119">Carbohydrate metabolism</keyword>
<dbReference type="GO" id="GO:0005829">
    <property type="term" value="C:cytosol"/>
    <property type="evidence" value="ECO:0007669"/>
    <property type="project" value="TreeGrafter"/>
</dbReference>
<evidence type="ECO:0000256" key="10">
    <source>
        <dbReference type="HAMAP-Rule" id="MF_00685"/>
    </source>
</evidence>
<evidence type="ECO:0000256" key="8">
    <source>
        <dbReference type="ARBA" id="ARBA00023056"/>
    </source>
</evidence>
<dbReference type="PANTHER" id="PTHR43651:SF3">
    <property type="entry name" value="1,4-ALPHA-GLUCAN-BRANCHING ENZYME"/>
    <property type="match status" value="1"/>
</dbReference>
<dbReference type="Gene3D" id="2.60.40.1180">
    <property type="entry name" value="Golgi alpha-mannosidase II"/>
    <property type="match status" value="1"/>
</dbReference>
<comment type="caution">
    <text evidence="14">The sequence shown here is derived from an EMBL/GenBank/DDBJ whole genome shotgun (WGS) entry which is preliminary data.</text>
</comment>
<comment type="pathway">
    <text evidence="3 10">Glycan biosynthesis; glycogen biosynthesis.</text>
</comment>